<organism evidence="2 3">
    <name type="scientific">Phaseolus angularis</name>
    <name type="common">Azuki bean</name>
    <name type="synonym">Vigna angularis</name>
    <dbReference type="NCBI Taxonomy" id="3914"/>
    <lineage>
        <taxon>Eukaryota</taxon>
        <taxon>Viridiplantae</taxon>
        <taxon>Streptophyta</taxon>
        <taxon>Embryophyta</taxon>
        <taxon>Tracheophyta</taxon>
        <taxon>Spermatophyta</taxon>
        <taxon>Magnoliopsida</taxon>
        <taxon>eudicotyledons</taxon>
        <taxon>Gunneridae</taxon>
        <taxon>Pentapetalae</taxon>
        <taxon>rosids</taxon>
        <taxon>fabids</taxon>
        <taxon>Fabales</taxon>
        <taxon>Fabaceae</taxon>
        <taxon>Papilionoideae</taxon>
        <taxon>50 kb inversion clade</taxon>
        <taxon>NPAAA clade</taxon>
        <taxon>indigoferoid/millettioid clade</taxon>
        <taxon>Phaseoleae</taxon>
        <taxon>Vigna</taxon>
    </lineage>
</organism>
<evidence type="ECO:0000313" key="2">
    <source>
        <dbReference type="EMBL" id="KOM33927.1"/>
    </source>
</evidence>
<name>A0A0L9TU42_PHAAN</name>
<proteinExistence type="predicted"/>
<dbReference type="EMBL" id="CM003372">
    <property type="protein sequence ID" value="KOM33927.1"/>
    <property type="molecule type" value="Genomic_DNA"/>
</dbReference>
<dbReference type="Gramene" id="KOM33927">
    <property type="protein sequence ID" value="KOM33927"/>
    <property type="gene ID" value="LR48_Vigan02g007700"/>
</dbReference>
<reference evidence="3" key="1">
    <citation type="journal article" date="2015" name="Proc. Natl. Acad. Sci. U.S.A.">
        <title>Genome sequencing of adzuki bean (Vigna angularis) provides insight into high starch and low fat accumulation and domestication.</title>
        <authorList>
            <person name="Yang K."/>
            <person name="Tian Z."/>
            <person name="Chen C."/>
            <person name="Luo L."/>
            <person name="Zhao B."/>
            <person name="Wang Z."/>
            <person name="Yu L."/>
            <person name="Li Y."/>
            <person name="Sun Y."/>
            <person name="Li W."/>
            <person name="Chen Y."/>
            <person name="Li Y."/>
            <person name="Zhang Y."/>
            <person name="Ai D."/>
            <person name="Zhao J."/>
            <person name="Shang C."/>
            <person name="Ma Y."/>
            <person name="Wu B."/>
            <person name="Wang M."/>
            <person name="Gao L."/>
            <person name="Sun D."/>
            <person name="Zhang P."/>
            <person name="Guo F."/>
            <person name="Wang W."/>
            <person name="Li Y."/>
            <person name="Wang J."/>
            <person name="Varshney R.K."/>
            <person name="Wang J."/>
            <person name="Ling H.Q."/>
            <person name="Wan P."/>
        </authorList>
    </citation>
    <scope>NUCLEOTIDE SEQUENCE</scope>
    <source>
        <strain evidence="3">cv. Jingnong 6</strain>
    </source>
</reference>
<dbReference type="AlphaFoldDB" id="A0A0L9TU42"/>
<accession>A0A0L9TU42</accession>
<feature type="region of interest" description="Disordered" evidence="1">
    <location>
        <begin position="32"/>
        <end position="58"/>
    </location>
</feature>
<evidence type="ECO:0000313" key="3">
    <source>
        <dbReference type="Proteomes" id="UP000053144"/>
    </source>
</evidence>
<dbReference type="Proteomes" id="UP000053144">
    <property type="component" value="Chromosome 2"/>
</dbReference>
<evidence type="ECO:0000256" key="1">
    <source>
        <dbReference type="SAM" id="MobiDB-lite"/>
    </source>
</evidence>
<protein>
    <submittedName>
        <fullName evidence="2">Uncharacterized protein</fullName>
    </submittedName>
</protein>
<sequence>MVVAIKKLNPESTQGFQEWKRLHTEIQSSLHNVKEDNPPSLPHLTTLPEGSDHTHASIPNWCNTKMTQIEFLQSPNLNI</sequence>
<gene>
    <name evidence="2" type="ORF">LR48_Vigan02g007700</name>
</gene>